<dbReference type="OrthoDB" id="9789109at2"/>
<dbReference type="PIRSF" id="PIRSF024492">
    <property type="entry name" value="UCP024492"/>
    <property type="match status" value="1"/>
</dbReference>
<evidence type="ECO:0000313" key="1">
    <source>
        <dbReference type="EMBL" id="TWJ11948.1"/>
    </source>
</evidence>
<dbReference type="Proteomes" id="UP000321617">
    <property type="component" value="Unassembled WGS sequence"/>
</dbReference>
<dbReference type="EMBL" id="VLLL01000006">
    <property type="protein sequence ID" value="TWJ11948.1"/>
    <property type="molecule type" value="Genomic_DNA"/>
</dbReference>
<sequence>MTGTRPLLTVGHGPHGRAALGELLTGAGVASLVDVRRFPGSRRNPDVAREALAEWLPTVGVTYRWCEPLGGRRRLDPDVPPRDVWWRVAQFQAYAAYTRTAPFRTALAAVVEESRRHTVAVMCAESLWWRCHRRLIADVVVLGHGLPVRHVMPTGELRDHPPAAGARALPDGSVVWDAEPA</sequence>
<comment type="caution">
    <text evidence="1">The sequence shown here is derived from an EMBL/GenBank/DDBJ whole genome shotgun (WGS) entry which is preliminary data.</text>
</comment>
<organism evidence="1 2">
    <name type="scientific">Stackebrandtia albiflava</name>
    <dbReference type="NCBI Taxonomy" id="406432"/>
    <lineage>
        <taxon>Bacteria</taxon>
        <taxon>Bacillati</taxon>
        <taxon>Actinomycetota</taxon>
        <taxon>Actinomycetes</taxon>
        <taxon>Glycomycetales</taxon>
        <taxon>Glycomycetaceae</taxon>
        <taxon>Stackebrandtia</taxon>
    </lineage>
</organism>
<dbReference type="InterPro" id="IPR014519">
    <property type="entry name" value="UCP024492"/>
</dbReference>
<evidence type="ECO:0000313" key="2">
    <source>
        <dbReference type="Proteomes" id="UP000321617"/>
    </source>
</evidence>
<name>A0A562V244_9ACTN</name>
<reference evidence="1 2" key="1">
    <citation type="journal article" date="2013" name="Stand. Genomic Sci.">
        <title>Genomic Encyclopedia of Type Strains, Phase I: The one thousand microbial genomes (KMG-I) project.</title>
        <authorList>
            <person name="Kyrpides N.C."/>
            <person name="Woyke T."/>
            <person name="Eisen J.A."/>
            <person name="Garrity G."/>
            <person name="Lilburn T.G."/>
            <person name="Beck B.J."/>
            <person name="Whitman W.B."/>
            <person name="Hugenholtz P."/>
            <person name="Klenk H.P."/>
        </authorList>
    </citation>
    <scope>NUCLEOTIDE SEQUENCE [LARGE SCALE GENOMIC DNA]</scope>
    <source>
        <strain evidence="1 2">DSM 45044</strain>
    </source>
</reference>
<dbReference type="PANTHER" id="PTHR39337">
    <property type="entry name" value="BLR5642 PROTEIN"/>
    <property type="match status" value="1"/>
</dbReference>
<protein>
    <submittedName>
        <fullName evidence="1">Uncharacterized protein DUF488</fullName>
    </submittedName>
</protein>
<dbReference type="PANTHER" id="PTHR39337:SF1">
    <property type="entry name" value="BLR5642 PROTEIN"/>
    <property type="match status" value="1"/>
</dbReference>
<dbReference type="InterPro" id="IPR007438">
    <property type="entry name" value="DUF488"/>
</dbReference>
<accession>A0A562V244</accession>
<dbReference type="Pfam" id="PF04343">
    <property type="entry name" value="DUF488"/>
    <property type="match status" value="1"/>
</dbReference>
<dbReference type="RefSeq" id="WP_147138674.1">
    <property type="nucleotide sequence ID" value="NZ_BAABIJ010000002.1"/>
</dbReference>
<dbReference type="AlphaFoldDB" id="A0A562V244"/>
<keyword evidence="2" id="KW-1185">Reference proteome</keyword>
<gene>
    <name evidence="1" type="ORF">LX16_2691</name>
</gene>
<proteinExistence type="predicted"/>